<dbReference type="InterPro" id="IPR001509">
    <property type="entry name" value="Epimerase_deHydtase"/>
</dbReference>
<accession>A0ABP3N261</accession>
<proteinExistence type="predicted"/>
<dbReference type="PANTHER" id="PTHR48079:SF6">
    <property type="entry name" value="NAD(P)-BINDING DOMAIN-CONTAINING PROTEIN-RELATED"/>
    <property type="match status" value="1"/>
</dbReference>
<dbReference type="InterPro" id="IPR051783">
    <property type="entry name" value="NAD(P)-dependent_oxidoreduct"/>
</dbReference>
<organism evidence="2 3">
    <name type="scientific">Saccharopolyspora erythraea</name>
    <name type="common">Streptomyces erythraeus</name>
    <dbReference type="NCBI Taxonomy" id="1836"/>
    <lineage>
        <taxon>Bacteria</taxon>
        <taxon>Bacillati</taxon>
        <taxon>Actinomycetota</taxon>
        <taxon>Actinomycetes</taxon>
        <taxon>Pseudonocardiales</taxon>
        <taxon>Pseudonocardiaceae</taxon>
        <taxon>Saccharopolyspora</taxon>
    </lineage>
</organism>
<dbReference type="PANTHER" id="PTHR48079">
    <property type="entry name" value="PROTEIN YEEZ"/>
    <property type="match status" value="1"/>
</dbReference>
<gene>
    <name evidence="2" type="ORF">GCM10009533_32520</name>
</gene>
<comment type="caution">
    <text evidence="2">The sequence shown here is derived from an EMBL/GenBank/DDBJ whole genome shotgun (WGS) entry which is preliminary data.</text>
</comment>
<dbReference type="EMBL" id="BAAAGS010000019">
    <property type="protein sequence ID" value="GAA0530803.1"/>
    <property type="molecule type" value="Genomic_DNA"/>
</dbReference>
<evidence type="ECO:0000259" key="1">
    <source>
        <dbReference type="Pfam" id="PF01370"/>
    </source>
</evidence>
<keyword evidence="3" id="KW-1185">Reference proteome</keyword>
<dbReference type="InterPro" id="IPR036291">
    <property type="entry name" value="NAD(P)-bd_dom_sf"/>
</dbReference>
<protein>
    <submittedName>
        <fullName evidence="2">SDR family oxidoreductase</fullName>
    </submittedName>
</protein>
<sequence length="353" mass="38455">MSARESMRVVVVGATGNIGTSVVEALGADPAVSAIVAMARREPAQLDPKATWVGADVTSDELVRHFRGADCVVHLAWIFQPTHDAVATWRNNVMGSLRVFDAVAEAGVPALVHASSVGAYSPGPRRAVDESWPTHGWPGAAYTREKAYLERSLDAYEREHPDIRVVRMRTAFSFKTQAASEQRRLFLGPFLPNRLARPDLVPRIPALPGLRFQAVHSSDLGEAYRLAVRSEASGAFNVASEPVIDSEVLAELFGAQTFRMPVWPVRTALAAAWRLHLVPASPGLFDAFLRLPIMDVSRARSVLGWEPRRSSTEAVEEFVHGLRETAGAPTPPLQPRIPGGRVAEIRTGVGQRQ</sequence>
<evidence type="ECO:0000313" key="3">
    <source>
        <dbReference type="Proteomes" id="UP001500729"/>
    </source>
</evidence>
<reference evidence="3" key="1">
    <citation type="journal article" date="2019" name="Int. J. Syst. Evol. Microbiol.">
        <title>The Global Catalogue of Microorganisms (GCM) 10K type strain sequencing project: providing services to taxonomists for standard genome sequencing and annotation.</title>
        <authorList>
            <consortium name="The Broad Institute Genomics Platform"/>
            <consortium name="The Broad Institute Genome Sequencing Center for Infectious Disease"/>
            <person name="Wu L."/>
            <person name="Ma J."/>
        </authorList>
    </citation>
    <scope>NUCLEOTIDE SEQUENCE [LARGE SCALE GENOMIC DNA]</scope>
    <source>
        <strain evidence="3">JCM 10303</strain>
    </source>
</reference>
<dbReference type="Proteomes" id="UP001500729">
    <property type="component" value="Unassembled WGS sequence"/>
</dbReference>
<dbReference type="SUPFAM" id="SSF51735">
    <property type="entry name" value="NAD(P)-binding Rossmann-fold domains"/>
    <property type="match status" value="1"/>
</dbReference>
<feature type="domain" description="NAD-dependent epimerase/dehydratase" evidence="1">
    <location>
        <begin position="9"/>
        <end position="170"/>
    </location>
</feature>
<name>A0ABP3N261_SACER</name>
<dbReference type="Gene3D" id="3.40.50.720">
    <property type="entry name" value="NAD(P)-binding Rossmann-like Domain"/>
    <property type="match status" value="1"/>
</dbReference>
<dbReference type="RefSeq" id="WP_011874258.1">
    <property type="nucleotide sequence ID" value="NZ_BAAAGS010000019.1"/>
</dbReference>
<dbReference type="Pfam" id="PF01370">
    <property type="entry name" value="Epimerase"/>
    <property type="match status" value="1"/>
</dbReference>
<evidence type="ECO:0000313" key="2">
    <source>
        <dbReference type="EMBL" id="GAA0530803.1"/>
    </source>
</evidence>